<proteinExistence type="predicted"/>
<keyword evidence="2" id="KW-0472">Membrane</keyword>
<gene>
    <name evidence="3" type="ORF">GPZ80_11405</name>
</gene>
<organism evidence="3 4">
    <name type="scientific">Actinokineospora xionganensis</name>
    <dbReference type="NCBI Taxonomy" id="2684470"/>
    <lineage>
        <taxon>Bacteria</taxon>
        <taxon>Bacillati</taxon>
        <taxon>Actinomycetota</taxon>
        <taxon>Actinomycetes</taxon>
        <taxon>Pseudonocardiales</taxon>
        <taxon>Pseudonocardiaceae</taxon>
        <taxon>Actinokineospora</taxon>
    </lineage>
</organism>
<keyword evidence="2" id="KW-0812">Transmembrane</keyword>
<keyword evidence="2" id="KW-1133">Transmembrane helix</keyword>
<evidence type="ECO:0000256" key="2">
    <source>
        <dbReference type="SAM" id="Phobius"/>
    </source>
</evidence>
<comment type="caution">
    <text evidence="3">The sequence shown here is derived from an EMBL/GenBank/DDBJ whole genome shotgun (WGS) entry which is preliminary data.</text>
</comment>
<dbReference type="Proteomes" id="UP000734823">
    <property type="component" value="Unassembled WGS sequence"/>
</dbReference>
<feature type="region of interest" description="Disordered" evidence="1">
    <location>
        <begin position="129"/>
        <end position="162"/>
    </location>
</feature>
<dbReference type="EMBL" id="JABVED010000005">
    <property type="protein sequence ID" value="MBC6447779.1"/>
    <property type="molecule type" value="Genomic_DNA"/>
</dbReference>
<name>A0ABR7L523_9PSEU</name>
<protein>
    <submittedName>
        <fullName evidence="3">Trp biosynthesis-associated membrane protein</fullName>
    </submittedName>
</protein>
<accession>A0ABR7L523</accession>
<feature type="transmembrane region" description="Helical" evidence="2">
    <location>
        <begin position="74"/>
        <end position="92"/>
    </location>
</feature>
<dbReference type="Pfam" id="PF09534">
    <property type="entry name" value="Trp_oprn_chp"/>
    <property type="match status" value="2"/>
</dbReference>
<feature type="transmembrane region" description="Helical" evidence="2">
    <location>
        <begin position="45"/>
        <end position="67"/>
    </location>
</feature>
<evidence type="ECO:0000313" key="3">
    <source>
        <dbReference type="EMBL" id="MBC6447779.1"/>
    </source>
</evidence>
<evidence type="ECO:0000256" key="1">
    <source>
        <dbReference type="SAM" id="MobiDB-lite"/>
    </source>
</evidence>
<evidence type="ECO:0000313" key="4">
    <source>
        <dbReference type="Proteomes" id="UP000734823"/>
    </source>
</evidence>
<reference evidence="3 4" key="1">
    <citation type="submission" date="2020-06" db="EMBL/GenBank/DDBJ databases">
        <title>Actinokineospora xiongansis sp. nov., isolated from soil of Baiyangdian.</title>
        <authorList>
            <person name="Zhang X."/>
        </authorList>
    </citation>
    <scope>NUCLEOTIDE SEQUENCE [LARGE SCALE GENOMIC DNA]</scope>
    <source>
        <strain evidence="3 4">HBU206404</strain>
    </source>
</reference>
<dbReference type="InterPro" id="IPR019051">
    <property type="entry name" value="Trp_biosyn_TM_oprn/chp"/>
</dbReference>
<sequence length="162" mass="16855">MCLLLALSASALWGSSRLSWGEDYRSQSPSFDIDAYESVPVVGADMLPALVPLALFALAAIAAVIALGGLARRVVGGLVAALGLVPPLIALAERPLLWGHALGVTGGALMVAAGTLLVVRGHRMPRLGSKYRTPKAANESTESEPDLWRALSEGDDPTARES</sequence>
<feature type="transmembrane region" description="Helical" evidence="2">
    <location>
        <begin position="98"/>
        <end position="119"/>
    </location>
</feature>
<keyword evidence="4" id="KW-1185">Reference proteome</keyword>
<dbReference type="RefSeq" id="WP_187220282.1">
    <property type="nucleotide sequence ID" value="NZ_JABVED010000005.1"/>
</dbReference>